<reference evidence="3 4" key="1">
    <citation type="submission" date="2020-08" db="EMBL/GenBank/DDBJ databases">
        <title>Genomic Encyclopedia of Type Strains, Phase III (KMG-III): the genomes of soil and plant-associated and newly described type strains.</title>
        <authorList>
            <person name="Whitman W."/>
        </authorList>
    </citation>
    <scope>NUCLEOTIDE SEQUENCE [LARGE SCALE GENOMIC DNA]</scope>
    <source>
        <strain evidence="3 4">CECT 3287</strain>
    </source>
</reference>
<dbReference type="SUPFAM" id="SSF52402">
    <property type="entry name" value="Adenine nucleotide alpha hydrolases-like"/>
    <property type="match status" value="2"/>
</dbReference>
<proteinExistence type="inferred from homology"/>
<evidence type="ECO:0000313" key="3">
    <source>
        <dbReference type="EMBL" id="MBB3101079.1"/>
    </source>
</evidence>
<gene>
    <name evidence="3" type="ORF">FHR83_008807</name>
</gene>
<dbReference type="InterPro" id="IPR006015">
    <property type="entry name" value="Universal_stress_UspA"/>
</dbReference>
<organism evidence="3 4">
    <name type="scientific">Actinoplanes campanulatus</name>
    <dbReference type="NCBI Taxonomy" id="113559"/>
    <lineage>
        <taxon>Bacteria</taxon>
        <taxon>Bacillati</taxon>
        <taxon>Actinomycetota</taxon>
        <taxon>Actinomycetes</taxon>
        <taxon>Micromonosporales</taxon>
        <taxon>Micromonosporaceae</taxon>
        <taxon>Actinoplanes</taxon>
    </lineage>
</organism>
<dbReference type="InterPro" id="IPR014729">
    <property type="entry name" value="Rossmann-like_a/b/a_fold"/>
</dbReference>
<dbReference type="RefSeq" id="WP_229795806.1">
    <property type="nucleotide sequence ID" value="NZ_BMPW01000054.1"/>
</dbReference>
<keyword evidence="4" id="KW-1185">Reference proteome</keyword>
<dbReference type="Pfam" id="PF00582">
    <property type="entry name" value="Usp"/>
    <property type="match status" value="2"/>
</dbReference>
<evidence type="ECO:0000259" key="2">
    <source>
        <dbReference type="Pfam" id="PF00582"/>
    </source>
</evidence>
<sequence length="289" mass="30112">MQKRIIVGYDGSSWSHDALVWALEEAERTGDPVELVYADEWPVLAPAASMVPSPAVRPESNAAQVIDGTLSRAVEAARKTHPLVPVTATTLRAHAAAALTERSAQARLLVLGGRGHSAVAGLLGSVTVAVTAHARCPVVVVRGATPVTGPVVVGIDDTVTAAGVLAFAAEQARARKAPLSVIHAWPPVTGIWAETPMATGTVTEQERAPFDSQVTLVRDTFPDLRIDADAVVEHPAAALTRVSDGAQLLVVGSRGRGALRGLLLGSVSQHLLRHSACPVAIVHDRLAMS</sequence>
<dbReference type="PANTHER" id="PTHR31964">
    <property type="entry name" value="ADENINE NUCLEOTIDE ALPHA HYDROLASES-LIKE SUPERFAMILY PROTEIN"/>
    <property type="match status" value="1"/>
</dbReference>
<comment type="caution">
    <text evidence="3">The sequence shown here is derived from an EMBL/GenBank/DDBJ whole genome shotgun (WGS) entry which is preliminary data.</text>
</comment>
<protein>
    <submittedName>
        <fullName evidence="3">Nucleotide-binding universal stress UspA family protein</fullName>
    </submittedName>
</protein>
<feature type="domain" description="UspA" evidence="2">
    <location>
        <begin position="1"/>
        <end position="142"/>
    </location>
</feature>
<dbReference type="Proteomes" id="UP000590749">
    <property type="component" value="Unassembled WGS sequence"/>
</dbReference>
<name>A0A7W5FJT2_9ACTN</name>
<dbReference type="Gene3D" id="3.40.50.620">
    <property type="entry name" value="HUPs"/>
    <property type="match status" value="2"/>
</dbReference>
<feature type="domain" description="UspA" evidence="2">
    <location>
        <begin position="150"/>
        <end position="283"/>
    </location>
</feature>
<dbReference type="EMBL" id="JACHXF010000033">
    <property type="protein sequence ID" value="MBB3101079.1"/>
    <property type="molecule type" value="Genomic_DNA"/>
</dbReference>
<dbReference type="InterPro" id="IPR006016">
    <property type="entry name" value="UspA"/>
</dbReference>
<dbReference type="PANTHER" id="PTHR31964:SF113">
    <property type="entry name" value="USPA DOMAIN-CONTAINING PROTEIN"/>
    <property type="match status" value="1"/>
</dbReference>
<accession>A0A7W5FJT2</accession>
<dbReference type="PRINTS" id="PR01438">
    <property type="entry name" value="UNVRSLSTRESS"/>
</dbReference>
<evidence type="ECO:0000256" key="1">
    <source>
        <dbReference type="ARBA" id="ARBA00008791"/>
    </source>
</evidence>
<dbReference type="AlphaFoldDB" id="A0A7W5FJT2"/>
<comment type="similarity">
    <text evidence="1">Belongs to the universal stress protein A family.</text>
</comment>
<evidence type="ECO:0000313" key="4">
    <source>
        <dbReference type="Proteomes" id="UP000590749"/>
    </source>
</evidence>